<evidence type="ECO:0000313" key="2">
    <source>
        <dbReference type="Proteomes" id="UP000053766"/>
    </source>
</evidence>
<proteinExistence type="predicted"/>
<reference evidence="1 2" key="1">
    <citation type="submission" date="2013-11" db="EMBL/GenBank/DDBJ databases">
        <title>Draft genome of the bovine lungworm Dictyocaulus viviparus.</title>
        <authorList>
            <person name="Mitreva M."/>
        </authorList>
    </citation>
    <scope>NUCLEOTIDE SEQUENCE [LARGE SCALE GENOMIC DNA]</scope>
    <source>
        <strain evidence="1 2">HannoverDv2000</strain>
    </source>
</reference>
<dbReference type="EMBL" id="KN716175">
    <property type="protein sequence ID" value="KJH51874.1"/>
    <property type="molecule type" value="Genomic_DNA"/>
</dbReference>
<sequence length="452" mass="49640">MLVFKLSESEKSHPTSTFLFLAVDSLSPRTYATLRSELIPCTQITTTLSMKYWLKAGTQVEVCSVDIDGIALSCAYLSEEDSPGPIEIDVDAYNQPFRFTLEMIAFDESSIGLVAISDIHLKGLLCSEEPLPIVTTIDPPTISSLFGLQQGPGPKTPYPLDLNCDFSQDYCSQWINDDGLLAYGVVPMNNEKFPVPYGIKGNVAIFVLEGVKMSTLRSREVPCAFNATLTVTYMRSEHGLVRICALGHCVDGLKTHGEISIDAFSEHPFEFSIVAASRKNAVVVISEISTSGNVCTLKTAEQLMCSKIICSFTDHLCNYDSPLKKEDDVALVAGPSGASATIDKGLHRAVLRSAQFDLPSPIVLNITVTQFTYGSRVLLCPDSTSDSESCHELLGPRVEKPMKRSILFHLDDEAHQFVLVLYHDKAEQFGPAKFIIHSIDLKYTDNSEVCRS</sequence>
<name>A0A0D8Y7C7_DICVI</name>
<reference evidence="2" key="2">
    <citation type="journal article" date="2016" name="Sci. Rep.">
        <title>Dictyocaulus viviparus genome, variome and transcriptome elucidate lungworm biology and support future intervention.</title>
        <authorList>
            <person name="McNulty S.N."/>
            <person name="Strube C."/>
            <person name="Rosa B.A."/>
            <person name="Martin J.C."/>
            <person name="Tyagi R."/>
            <person name="Choi Y.J."/>
            <person name="Wang Q."/>
            <person name="Hallsworth Pepin K."/>
            <person name="Zhang X."/>
            <person name="Ozersky P."/>
            <person name="Wilson R.K."/>
            <person name="Sternberg P.W."/>
            <person name="Gasser R.B."/>
            <person name="Mitreva M."/>
        </authorList>
    </citation>
    <scope>NUCLEOTIDE SEQUENCE [LARGE SCALE GENOMIC DNA]</scope>
    <source>
        <strain evidence="2">HannoverDv2000</strain>
    </source>
</reference>
<gene>
    <name evidence="1" type="ORF">DICVIV_01953</name>
</gene>
<evidence type="ECO:0000313" key="1">
    <source>
        <dbReference type="EMBL" id="KJH51874.1"/>
    </source>
</evidence>
<protein>
    <submittedName>
        <fullName evidence="1">Uncharacterized protein</fullName>
    </submittedName>
</protein>
<dbReference type="Proteomes" id="UP000053766">
    <property type="component" value="Unassembled WGS sequence"/>
</dbReference>
<dbReference type="AlphaFoldDB" id="A0A0D8Y7C7"/>
<accession>A0A0D8Y7C7</accession>
<keyword evidence="2" id="KW-1185">Reference proteome</keyword>
<organism evidence="1 2">
    <name type="scientific">Dictyocaulus viviparus</name>
    <name type="common">Bovine lungworm</name>
    <dbReference type="NCBI Taxonomy" id="29172"/>
    <lineage>
        <taxon>Eukaryota</taxon>
        <taxon>Metazoa</taxon>
        <taxon>Ecdysozoa</taxon>
        <taxon>Nematoda</taxon>
        <taxon>Chromadorea</taxon>
        <taxon>Rhabditida</taxon>
        <taxon>Rhabditina</taxon>
        <taxon>Rhabditomorpha</taxon>
        <taxon>Strongyloidea</taxon>
        <taxon>Metastrongylidae</taxon>
        <taxon>Dictyocaulus</taxon>
    </lineage>
</organism>
<dbReference type="OrthoDB" id="5837419at2759"/>